<dbReference type="InterPro" id="IPR029063">
    <property type="entry name" value="SAM-dependent_MTases_sf"/>
</dbReference>
<dbReference type="InterPro" id="IPR041698">
    <property type="entry name" value="Methyltransf_25"/>
</dbReference>
<protein>
    <submittedName>
        <fullName evidence="2">Class I SAM-dependent methyltransferase</fullName>
    </submittedName>
</protein>
<feature type="domain" description="Methyltransferase" evidence="1">
    <location>
        <begin position="38"/>
        <end position="132"/>
    </location>
</feature>
<comment type="caution">
    <text evidence="2">The sequence shown here is derived from an EMBL/GenBank/DDBJ whole genome shotgun (WGS) entry which is preliminary data.</text>
</comment>
<keyword evidence="2" id="KW-0808">Transferase</keyword>
<dbReference type="PANTHER" id="PTHR44068:SF11">
    <property type="entry name" value="GERANYL DIPHOSPHATE 2-C-METHYLTRANSFERASE"/>
    <property type="match status" value="1"/>
</dbReference>
<dbReference type="GO" id="GO:0008168">
    <property type="term" value="F:methyltransferase activity"/>
    <property type="evidence" value="ECO:0007669"/>
    <property type="project" value="UniProtKB-KW"/>
</dbReference>
<evidence type="ECO:0000259" key="1">
    <source>
        <dbReference type="Pfam" id="PF13649"/>
    </source>
</evidence>
<keyword evidence="2" id="KW-0489">Methyltransferase</keyword>
<evidence type="ECO:0000313" key="3">
    <source>
        <dbReference type="Proteomes" id="UP000481033"/>
    </source>
</evidence>
<name>A0A6M0RJA6_9CYAN</name>
<reference evidence="2 3" key="1">
    <citation type="journal article" date="2020" name="Microb. Ecol.">
        <title>Ecogenomics of the Marine Benthic Filamentous Cyanobacterium Adonisia.</title>
        <authorList>
            <person name="Walter J.M."/>
            <person name="Coutinho F.H."/>
            <person name="Leomil L."/>
            <person name="Hargreaves P.I."/>
            <person name="Campeao M.E."/>
            <person name="Vieira V.V."/>
            <person name="Silva B.S."/>
            <person name="Fistarol G.O."/>
            <person name="Salomon P.S."/>
            <person name="Sawabe T."/>
            <person name="Mino S."/>
            <person name="Hosokawa M."/>
            <person name="Miyashita H."/>
            <person name="Maruyama F."/>
            <person name="van Verk M.C."/>
            <person name="Dutilh B.E."/>
            <person name="Thompson C.C."/>
            <person name="Thompson F.L."/>
        </authorList>
    </citation>
    <scope>NUCLEOTIDE SEQUENCE [LARGE SCALE GENOMIC DNA]</scope>
    <source>
        <strain evidence="2 3">CCMR0081</strain>
    </source>
</reference>
<evidence type="ECO:0000313" key="2">
    <source>
        <dbReference type="EMBL" id="NEZ56358.1"/>
    </source>
</evidence>
<proteinExistence type="predicted"/>
<dbReference type="Proteomes" id="UP000481033">
    <property type="component" value="Unassembled WGS sequence"/>
</dbReference>
<dbReference type="Gene3D" id="3.40.50.150">
    <property type="entry name" value="Vaccinia Virus protein VP39"/>
    <property type="match status" value="1"/>
</dbReference>
<organism evidence="2 3">
    <name type="scientific">Adonisia turfae CCMR0081</name>
    <dbReference type="NCBI Taxonomy" id="2292702"/>
    <lineage>
        <taxon>Bacteria</taxon>
        <taxon>Bacillati</taxon>
        <taxon>Cyanobacteriota</taxon>
        <taxon>Adonisia</taxon>
        <taxon>Adonisia turfae</taxon>
    </lineage>
</organism>
<dbReference type="AlphaFoldDB" id="A0A6M0RJA6"/>
<accession>A0A6M0RJA6</accession>
<dbReference type="InterPro" id="IPR050447">
    <property type="entry name" value="Erg6_SMT_methyltransf"/>
</dbReference>
<dbReference type="CDD" id="cd02440">
    <property type="entry name" value="AdoMet_MTases"/>
    <property type="match status" value="1"/>
</dbReference>
<keyword evidence="3" id="KW-1185">Reference proteome</keyword>
<dbReference type="PANTHER" id="PTHR44068">
    <property type="entry name" value="ZGC:194242"/>
    <property type="match status" value="1"/>
</dbReference>
<gene>
    <name evidence="2" type="ORF">DXZ20_11880</name>
</gene>
<sequence>MDYFLQIYGTLPRAGPGSNELTRRAFEMMSNLPESAKILDVGCGPGMQTVELLRITSGTVVALDLLPEMIAQVRARAENAGVSDRLETLEQSMTEMAFPESSFDVVWFEGSIYFLGFETGLKKVKNFLKPGGYVAVSEVVWLKPNPPAEAVEFWKEYPEIDTVAAKLDVIKRIGYESVGHFVLPATAWTEHYYNPMEERIADKTAEWSGIPEAEAVLKEARNEIATFRKYSDYFSYAFFVMRN</sequence>
<dbReference type="GO" id="GO:0032259">
    <property type="term" value="P:methylation"/>
    <property type="evidence" value="ECO:0007669"/>
    <property type="project" value="UniProtKB-KW"/>
</dbReference>
<dbReference type="Pfam" id="PF13649">
    <property type="entry name" value="Methyltransf_25"/>
    <property type="match status" value="1"/>
</dbReference>
<dbReference type="EMBL" id="QXHD01000004">
    <property type="protein sequence ID" value="NEZ56358.1"/>
    <property type="molecule type" value="Genomic_DNA"/>
</dbReference>
<dbReference type="SUPFAM" id="SSF53335">
    <property type="entry name" value="S-adenosyl-L-methionine-dependent methyltransferases"/>
    <property type="match status" value="1"/>
</dbReference>
<dbReference type="RefSeq" id="WP_284681670.1">
    <property type="nucleotide sequence ID" value="NZ_QXHD01000004.1"/>
</dbReference>